<gene>
    <name evidence="2" type="ORF">DAPPUDRAFT_113101</name>
</gene>
<evidence type="ECO:0000313" key="2">
    <source>
        <dbReference type="EMBL" id="EFX70025.1"/>
    </source>
</evidence>
<dbReference type="KEGG" id="dpx:DAPPUDRAFT_113101"/>
<evidence type="ECO:0000256" key="1">
    <source>
        <dbReference type="SAM" id="MobiDB-lite"/>
    </source>
</evidence>
<dbReference type="InParanoid" id="E9HE26"/>
<feature type="compositionally biased region" description="Pro residues" evidence="1">
    <location>
        <begin position="82"/>
        <end position="92"/>
    </location>
</feature>
<evidence type="ECO:0000313" key="3">
    <source>
        <dbReference type="Proteomes" id="UP000000305"/>
    </source>
</evidence>
<dbReference type="OrthoDB" id="10615959at2759"/>
<keyword evidence="3" id="KW-1185">Reference proteome</keyword>
<feature type="compositionally biased region" description="Basic and acidic residues" evidence="1">
    <location>
        <begin position="1"/>
        <end position="11"/>
    </location>
</feature>
<feature type="region of interest" description="Disordered" evidence="1">
    <location>
        <begin position="1"/>
        <end position="25"/>
    </location>
</feature>
<reference evidence="2 3" key="1">
    <citation type="journal article" date="2011" name="Science">
        <title>The ecoresponsive genome of Daphnia pulex.</title>
        <authorList>
            <person name="Colbourne J.K."/>
            <person name="Pfrender M.E."/>
            <person name="Gilbert D."/>
            <person name="Thomas W.K."/>
            <person name="Tucker A."/>
            <person name="Oakley T.H."/>
            <person name="Tokishita S."/>
            <person name="Aerts A."/>
            <person name="Arnold G.J."/>
            <person name="Basu M.K."/>
            <person name="Bauer D.J."/>
            <person name="Caceres C.E."/>
            <person name="Carmel L."/>
            <person name="Casola C."/>
            <person name="Choi J.H."/>
            <person name="Detter J.C."/>
            <person name="Dong Q."/>
            <person name="Dusheyko S."/>
            <person name="Eads B.D."/>
            <person name="Frohlich T."/>
            <person name="Geiler-Samerotte K.A."/>
            <person name="Gerlach D."/>
            <person name="Hatcher P."/>
            <person name="Jogdeo S."/>
            <person name="Krijgsveld J."/>
            <person name="Kriventseva E.V."/>
            <person name="Kultz D."/>
            <person name="Laforsch C."/>
            <person name="Lindquist E."/>
            <person name="Lopez J."/>
            <person name="Manak J.R."/>
            <person name="Muller J."/>
            <person name="Pangilinan J."/>
            <person name="Patwardhan R.P."/>
            <person name="Pitluck S."/>
            <person name="Pritham E.J."/>
            <person name="Rechtsteiner A."/>
            <person name="Rho M."/>
            <person name="Rogozin I.B."/>
            <person name="Sakarya O."/>
            <person name="Salamov A."/>
            <person name="Schaack S."/>
            <person name="Shapiro H."/>
            <person name="Shiga Y."/>
            <person name="Skalitzky C."/>
            <person name="Smith Z."/>
            <person name="Souvorov A."/>
            <person name="Sung W."/>
            <person name="Tang Z."/>
            <person name="Tsuchiya D."/>
            <person name="Tu H."/>
            <person name="Vos H."/>
            <person name="Wang M."/>
            <person name="Wolf Y.I."/>
            <person name="Yamagata H."/>
            <person name="Yamada T."/>
            <person name="Ye Y."/>
            <person name="Shaw J.R."/>
            <person name="Andrews J."/>
            <person name="Crease T.J."/>
            <person name="Tang H."/>
            <person name="Lucas S.M."/>
            <person name="Robertson H.M."/>
            <person name="Bork P."/>
            <person name="Koonin E.V."/>
            <person name="Zdobnov E.M."/>
            <person name="Grigoriev I.V."/>
            <person name="Lynch M."/>
            <person name="Boore J.L."/>
        </authorList>
    </citation>
    <scope>NUCLEOTIDE SEQUENCE [LARGE SCALE GENOMIC DNA]</scope>
</reference>
<dbReference type="Proteomes" id="UP000000305">
    <property type="component" value="Unassembled WGS sequence"/>
</dbReference>
<dbReference type="PhylomeDB" id="E9HE26"/>
<feature type="compositionally biased region" description="Basic and acidic residues" evidence="1">
    <location>
        <begin position="54"/>
        <end position="66"/>
    </location>
</feature>
<name>E9HE26_DAPPU</name>
<organism evidence="2 3">
    <name type="scientific">Daphnia pulex</name>
    <name type="common">Water flea</name>
    <dbReference type="NCBI Taxonomy" id="6669"/>
    <lineage>
        <taxon>Eukaryota</taxon>
        <taxon>Metazoa</taxon>
        <taxon>Ecdysozoa</taxon>
        <taxon>Arthropoda</taxon>
        <taxon>Crustacea</taxon>
        <taxon>Branchiopoda</taxon>
        <taxon>Diplostraca</taxon>
        <taxon>Cladocera</taxon>
        <taxon>Anomopoda</taxon>
        <taxon>Daphniidae</taxon>
        <taxon>Daphnia</taxon>
    </lineage>
</organism>
<sequence length="206" mass="23913">MNPEMKHKEPPPLKPCGEEVNIPVPDRIEPQRICLDIFRNPWSRDPTGKPSRLQRPERASQLELRPRPAQGRQSSSRAPVVNKPPPFRPSPPAVMKLAEFIPPTGQDRFYHPYSPRPVRLRPRSITPPGHPESEEDDFTPQLEDCTVRSEVGDCDYQPEEEPQVEKEQEAPVRNWRIRNTKTKVVRHVASNELFRPEKAHRIIKRK</sequence>
<protein>
    <submittedName>
        <fullName evidence="2">Uncharacterized protein</fullName>
    </submittedName>
</protein>
<dbReference type="HOGENOM" id="CLU_1344493_0_0_1"/>
<proteinExistence type="predicted"/>
<accession>E9HE26</accession>
<dbReference type="AlphaFoldDB" id="E9HE26"/>
<feature type="region of interest" description="Disordered" evidence="1">
    <location>
        <begin position="39"/>
        <end position="142"/>
    </location>
</feature>
<dbReference type="EMBL" id="GL732626">
    <property type="protein sequence ID" value="EFX70025.1"/>
    <property type="molecule type" value="Genomic_DNA"/>
</dbReference>